<feature type="compositionally biased region" description="Basic residues" evidence="1">
    <location>
        <begin position="72"/>
        <end position="89"/>
    </location>
</feature>
<gene>
    <name evidence="2" type="ORF">MSPICULIGERA_LOCUS17975</name>
</gene>
<feature type="compositionally biased region" description="Basic and acidic residues" evidence="1">
    <location>
        <begin position="486"/>
        <end position="496"/>
    </location>
</feature>
<protein>
    <submittedName>
        <fullName evidence="2">Uncharacterized protein</fullName>
    </submittedName>
</protein>
<feature type="compositionally biased region" description="Basic and acidic residues" evidence="1">
    <location>
        <begin position="43"/>
        <end position="71"/>
    </location>
</feature>
<keyword evidence="3" id="KW-1185">Reference proteome</keyword>
<feature type="compositionally biased region" description="Polar residues" evidence="1">
    <location>
        <begin position="263"/>
        <end position="281"/>
    </location>
</feature>
<dbReference type="EMBL" id="CATQJA010002657">
    <property type="protein sequence ID" value="CAJ0579770.1"/>
    <property type="molecule type" value="Genomic_DNA"/>
</dbReference>
<proteinExistence type="predicted"/>
<feature type="region of interest" description="Disordered" evidence="1">
    <location>
        <begin position="361"/>
        <end position="388"/>
    </location>
</feature>
<feature type="non-terminal residue" evidence="2">
    <location>
        <position position="660"/>
    </location>
</feature>
<comment type="caution">
    <text evidence="2">The sequence shown here is derived from an EMBL/GenBank/DDBJ whole genome shotgun (WGS) entry which is preliminary data.</text>
</comment>
<dbReference type="AlphaFoldDB" id="A0AA36GBV6"/>
<sequence>MDFIELDYGEDDPVSSADDTEDDLEFDEDDLVCVDEVSGTPSPEKKVHGDEDRDPGYEARQKRIAAEILDRKKARSRRRSPAIRRRGSRPKSPPGPHRSFSRSPRRNSDQSDRGSQIRHADRKSPASKDEHPSKIRGPETRIARKRRFRDRRSENRDLRRVDRRSPPRPFLKREDVNPNLIPVKPTTRFMTNDGVRSRSRSIEKGSPSSSHRPIRRERSPLQPRTKTSPRDDHHHPSSRSTSNIGSPPTAHPPHVPANANDLDASSTSLPNRILPTDQSGDSGAALPTKRRLSKMELHQQLTTTARQALNNYWTKIPPAERCRIYHSPTPETLSPEHFRASTPLLETTVFVAAVTGTLTEKDPVTRSASSSEQDSAKDRPKSTKPRVDLSEEVALILLKNTSIVDNTEPSPATAGTDIVAVAVDGASCGRHPTFSMVSPGAERGSDKQMWRCSSASEKVKKETIENEVEEVQATTCAQTEIASSDDLGKEGQRGTEQELTTSVHRKGHVAPERPPERAEESPRKRERVPITGPALDHADGKEKPRKLCLKSGDKDRQHPHAGSSRSDVPHLTRRDRFDNRRANSPRSVRPLQGRDSSRSRGSASRSRGRGAGRGHGNDTIYRNGFHDGISITLQTNAREPMRQPPPPSRGLFLQQAVYAI</sequence>
<feature type="compositionally biased region" description="Basic and acidic residues" evidence="1">
    <location>
        <begin position="567"/>
        <end position="581"/>
    </location>
</feature>
<feature type="region of interest" description="Disordered" evidence="1">
    <location>
        <begin position="475"/>
        <end position="623"/>
    </location>
</feature>
<feature type="compositionally biased region" description="Basic and acidic residues" evidence="1">
    <location>
        <begin position="509"/>
        <end position="523"/>
    </location>
</feature>
<feature type="compositionally biased region" description="Basic and acidic residues" evidence="1">
    <location>
        <begin position="374"/>
        <end position="388"/>
    </location>
</feature>
<accession>A0AA36GBV6</accession>
<name>A0AA36GBV6_9BILA</name>
<feature type="compositionally biased region" description="Acidic residues" evidence="1">
    <location>
        <begin position="1"/>
        <end position="33"/>
    </location>
</feature>
<dbReference type="Proteomes" id="UP001177023">
    <property type="component" value="Unassembled WGS sequence"/>
</dbReference>
<organism evidence="2 3">
    <name type="scientific">Mesorhabditis spiculigera</name>
    <dbReference type="NCBI Taxonomy" id="96644"/>
    <lineage>
        <taxon>Eukaryota</taxon>
        <taxon>Metazoa</taxon>
        <taxon>Ecdysozoa</taxon>
        <taxon>Nematoda</taxon>
        <taxon>Chromadorea</taxon>
        <taxon>Rhabditida</taxon>
        <taxon>Rhabditina</taxon>
        <taxon>Rhabditomorpha</taxon>
        <taxon>Rhabditoidea</taxon>
        <taxon>Rhabditidae</taxon>
        <taxon>Mesorhabditinae</taxon>
        <taxon>Mesorhabditis</taxon>
    </lineage>
</organism>
<evidence type="ECO:0000256" key="1">
    <source>
        <dbReference type="SAM" id="MobiDB-lite"/>
    </source>
</evidence>
<reference evidence="2" key="1">
    <citation type="submission" date="2023-06" db="EMBL/GenBank/DDBJ databases">
        <authorList>
            <person name="Delattre M."/>
        </authorList>
    </citation>
    <scope>NUCLEOTIDE SEQUENCE</scope>
    <source>
        <strain evidence="2">AF72</strain>
    </source>
</reference>
<feature type="compositionally biased region" description="Basic and acidic residues" evidence="1">
    <location>
        <begin position="118"/>
        <end position="142"/>
    </location>
</feature>
<evidence type="ECO:0000313" key="3">
    <source>
        <dbReference type="Proteomes" id="UP001177023"/>
    </source>
</evidence>
<feature type="compositionally biased region" description="Basic and acidic residues" evidence="1">
    <location>
        <begin position="151"/>
        <end position="176"/>
    </location>
</feature>
<feature type="region of interest" description="Disordered" evidence="1">
    <location>
        <begin position="1"/>
        <end position="286"/>
    </location>
</feature>
<evidence type="ECO:0000313" key="2">
    <source>
        <dbReference type="EMBL" id="CAJ0579770.1"/>
    </source>
</evidence>